<dbReference type="PIRSF" id="PIRSF005739">
    <property type="entry name" value="O-mtase"/>
    <property type="match status" value="1"/>
</dbReference>
<gene>
    <name evidence="6" type="ORF">UA08_05527</name>
</gene>
<dbReference type="GO" id="GO:0032259">
    <property type="term" value="P:methylation"/>
    <property type="evidence" value="ECO:0007669"/>
    <property type="project" value="UniProtKB-KW"/>
</dbReference>
<reference evidence="6 7" key="1">
    <citation type="submission" date="2015-06" db="EMBL/GenBank/DDBJ databases">
        <title>Talaromyces atroroseus IBT 11181 draft genome.</title>
        <authorList>
            <person name="Rasmussen K.B."/>
            <person name="Rasmussen S."/>
            <person name="Petersen B."/>
            <person name="Sicheritz-Ponten T."/>
            <person name="Mortensen U.H."/>
            <person name="Thrane U."/>
        </authorList>
    </citation>
    <scope>NUCLEOTIDE SEQUENCE [LARGE SCALE GENOMIC DNA]</scope>
    <source>
        <strain evidence="6 7">IBT 11181</strain>
    </source>
</reference>
<dbReference type="PANTHER" id="PTHR43712">
    <property type="entry name" value="PUTATIVE (AFU_ORTHOLOGUE AFUA_4G14580)-RELATED"/>
    <property type="match status" value="1"/>
</dbReference>
<dbReference type="SUPFAM" id="SSF53335">
    <property type="entry name" value="S-adenosyl-L-methionine-dependent methyltransferases"/>
    <property type="match status" value="1"/>
</dbReference>
<protein>
    <recommendedName>
        <fullName evidence="5">O-methyltransferase C-terminal domain-containing protein</fullName>
    </recommendedName>
</protein>
<dbReference type="GeneID" id="31005283"/>
<feature type="active site" description="Proton acceptor" evidence="4">
    <location>
        <position position="318"/>
    </location>
</feature>
<dbReference type="Pfam" id="PF00891">
    <property type="entry name" value="Methyltransf_2"/>
    <property type="match status" value="1"/>
</dbReference>
<dbReference type="Proteomes" id="UP000214365">
    <property type="component" value="Unassembled WGS sequence"/>
</dbReference>
<feature type="domain" description="O-methyltransferase C-terminal" evidence="5">
    <location>
        <begin position="220"/>
        <end position="389"/>
    </location>
</feature>
<accession>A0A225AUE3</accession>
<dbReference type="InterPro" id="IPR036388">
    <property type="entry name" value="WH-like_DNA-bd_sf"/>
</dbReference>
<dbReference type="InterPro" id="IPR029063">
    <property type="entry name" value="SAM-dependent_MTases_sf"/>
</dbReference>
<evidence type="ECO:0000256" key="1">
    <source>
        <dbReference type="ARBA" id="ARBA00022603"/>
    </source>
</evidence>
<dbReference type="Gene3D" id="1.10.10.10">
    <property type="entry name" value="Winged helix-like DNA-binding domain superfamily/Winged helix DNA-binding domain"/>
    <property type="match status" value="1"/>
</dbReference>
<dbReference type="InterPro" id="IPR036390">
    <property type="entry name" value="WH_DNA-bd_sf"/>
</dbReference>
<keyword evidence="7" id="KW-1185">Reference proteome</keyword>
<dbReference type="SUPFAM" id="SSF46785">
    <property type="entry name" value="Winged helix' DNA-binding domain"/>
    <property type="match status" value="1"/>
</dbReference>
<dbReference type="RefSeq" id="XP_020119340.1">
    <property type="nucleotide sequence ID" value="XM_020268324.1"/>
</dbReference>
<evidence type="ECO:0000259" key="5">
    <source>
        <dbReference type="Pfam" id="PF00891"/>
    </source>
</evidence>
<organism evidence="6 7">
    <name type="scientific">Talaromyces atroroseus</name>
    <dbReference type="NCBI Taxonomy" id="1441469"/>
    <lineage>
        <taxon>Eukaryota</taxon>
        <taxon>Fungi</taxon>
        <taxon>Dikarya</taxon>
        <taxon>Ascomycota</taxon>
        <taxon>Pezizomycotina</taxon>
        <taxon>Eurotiomycetes</taxon>
        <taxon>Eurotiomycetidae</taxon>
        <taxon>Eurotiales</taxon>
        <taxon>Trichocomaceae</taxon>
        <taxon>Talaromyces</taxon>
        <taxon>Talaromyces sect. Trachyspermi</taxon>
    </lineage>
</organism>
<dbReference type="InterPro" id="IPR016461">
    <property type="entry name" value="COMT-like"/>
</dbReference>
<evidence type="ECO:0000313" key="7">
    <source>
        <dbReference type="Proteomes" id="UP000214365"/>
    </source>
</evidence>
<evidence type="ECO:0000256" key="4">
    <source>
        <dbReference type="PIRSR" id="PIRSR005739-1"/>
    </source>
</evidence>
<name>A0A225AUE3_TALAT</name>
<comment type="caution">
    <text evidence="6">The sequence shown here is derived from an EMBL/GenBank/DDBJ whole genome shotgun (WGS) entry which is preliminary data.</text>
</comment>
<proteinExistence type="predicted"/>
<keyword evidence="3" id="KW-0949">S-adenosyl-L-methionine</keyword>
<dbReference type="AlphaFoldDB" id="A0A225AUE3"/>
<dbReference type="EMBL" id="LFMY01000008">
    <property type="protein sequence ID" value="OKL59219.1"/>
    <property type="molecule type" value="Genomic_DNA"/>
</dbReference>
<dbReference type="PROSITE" id="PS51683">
    <property type="entry name" value="SAM_OMT_II"/>
    <property type="match status" value="1"/>
</dbReference>
<dbReference type="GO" id="GO:0008171">
    <property type="term" value="F:O-methyltransferase activity"/>
    <property type="evidence" value="ECO:0007669"/>
    <property type="project" value="InterPro"/>
</dbReference>
<dbReference type="InterPro" id="IPR001077">
    <property type="entry name" value="COMT_C"/>
</dbReference>
<keyword evidence="1" id="KW-0489">Methyltransferase</keyword>
<evidence type="ECO:0000256" key="3">
    <source>
        <dbReference type="ARBA" id="ARBA00022691"/>
    </source>
</evidence>
<evidence type="ECO:0000256" key="2">
    <source>
        <dbReference type="ARBA" id="ARBA00022679"/>
    </source>
</evidence>
<dbReference type="OrthoDB" id="1535081at2759"/>
<sequence length="410" mass="45569">MASQSISAILEHIASAGKAYENNEPGSKEALIDQSRALIASLEIPSEFLQRTFWAEPALSAIIRLAVDVKLFQYLEDAGEAGICANVLSEKTGVDVVLLQRLARHLVAMYIISFHHGTFHATPLSNSLARENYQHSISFCYDAARPSFNGFPSFFQRTQYKSPPLGSLSGPFQEAHKSQLPFFEWLVATPPHLQYFDSFMSVYRAGKPNWFDPGFYPVTERLIDGFDASKQGVLLVDVGGGKGHDVAAFVAQHTCSQQQQQQQHLPGRVVLQDREPVIASVMAAAKANELPFEAQAHDFFTPQPIKGARAYLLHSILHDWSDEDGIKILENLVPALQRDYSRVLLNEIVVSEEKPTLAVTSMDLMMLAHFAVRERTEAEWKGILEKAGLRIVNIYTYPGVAESLIEAELA</sequence>
<dbReference type="Gene3D" id="3.40.50.150">
    <property type="entry name" value="Vaccinia Virus protein VP39"/>
    <property type="match status" value="1"/>
</dbReference>
<keyword evidence="2" id="KW-0808">Transferase</keyword>
<evidence type="ECO:0000313" key="6">
    <source>
        <dbReference type="EMBL" id="OKL59219.1"/>
    </source>
</evidence>
<dbReference type="PANTHER" id="PTHR43712:SF17">
    <property type="entry name" value="O-METHYLTRANSFERASE"/>
    <property type="match status" value="1"/>
</dbReference>